<evidence type="ECO:0000256" key="1">
    <source>
        <dbReference type="ARBA" id="ARBA00011595"/>
    </source>
</evidence>
<dbReference type="PANTHER" id="PTHR43366">
    <property type="entry name" value="PYRUVATE SYNTHASE SUBUNIT PORC"/>
    <property type="match status" value="1"/>
</dbReference>
<dbReference type="EMBL" id="CP009552">
    <property type="protein sequence ID" value="AIY91174.1"/>
    <property type="molecule type" value="Genomic_DNA"/>
</dbReference>
<dbReference type="InterPro" id="IPR051626">
    <property type="entry name" value="Oxidoreductase_gamma_subunit"/>
</dbReference>
<dbReference type="GO" id="GO:0051539">
    <property type="term" value="F:4 iron, 4 sulfur cluster binding"/>
    <property type="evidence" value="ECO:0007669"/>
    <property type="project" value="InterPro"/>
</dbReference>
<dbReference type="InterPro" id="IPR002869">
    <property type="entry name" value="Pyrv_flavodox_OxRed_cen"/>
</dbReference>
<dbReference type="Gene3D" id="3.40.920.10">
    <property type="entry name" value="Pyruvate-ferredoxin oxidoreductase, PFOR, domain III"/>
    <property type="match status" value="1"/>
</dbReference>
<dbReference type="InterPro" id="IPR019752">
    <property type="entry name" value="Pyrv/ketoisovalerate_OxRed_cat"/>
</dbReference>
<dbReference type="SUPFAM" id="SSF53323">
    <property type="entry name" value="Pyruvate-ferredoxin oxidoreductase, PFOR, domain III"/>
    <property type="match status" value="1"/>
</dbReference>
<reference evidence="6 7" key="1">
    <citation type="journal article" date="2015" name="Appl. Environ. Microbiol.">
        <title>The Geoglobus acetivorans genome: Fe(III) reduction, acetate utilization, autotrophic growth, and degradation of aromatic compounds in a hyperthermophilic archaeon.</title>
        <authorList>
            <person name="Mardanov A.V."/>
            <person name="Slododkina G.B."/>
            <person name="Slobodkin A.I."/>
            <person name="Beletsky A.V."/>
            <person name="Gavrilov S.N."/>
            <person name="Kublanov I.V."/>
            <person name="Bonch-Osmolovskaya E.A."/>
            <person name="Skryabin K.G."/>
            <person name="Ravin N.V."/>
        </authorList>
    </citation>
    <scope>NUCLEOTIDE SEQUENCE [LARGE SCALE GENOMIC DNA]</scope>
    <source>
        <strain evidence="6 7">SBH6</strain>
    </source>
</reference>
<proteinExistence type="predicted"/>
<dbReference type="NCBIfam" id="TIGR02175">
    <property type="entry name" value="PorC_KorC"/>
    <property type="match status" value="1"/>
</dbReference>
<dbReference type="SUPFAM" id="SSF54862">
    <property type="entry name" value="4Fe-4S ferredoxins"/>
    <property type="match status" value="1"/>
</dbReference>
<evidence type="ECO:0000256" key="3">
    <source>
        <dbReference type="ARBA" id="ARBA00023002"/>
    </source>
</evidence>
<sequence>MQEDDEVVEGVRWEIRFHGRGGQGAVTASLLLAEAAFRCGYYSQSIPFFGAERRGAPVLAFTRISEEEVLERSQIYSPDCVIVLDPVLPGTVDVFSGLKNGGIAVINTADAPEKFEFHQNALTICTVDAVDIAIRNNLVVSGTPVVNIPLLGAFLRVFSRIPPEITEDVVRERFRRNWKANVRAMWEGYENAVVRKVRGSGKMMDRESKGSIAVRIPVSKPVKGVAGRTLIWRDFVPEIDFSRCTGCLNCWLHCPESAILRDGREVRIDYDFCKGCLVCSSVCPKTAISVAREVIR</sequence>
<dbReference type="STRING" id="565033.GACE_2153"/>
<evidence type="ECO:0000256" key="4">
    <source>
        <dbReference type="ARBA" id="ARBA00049357"/>
    </source>
</evidence>
<feature type="domain" description="4Fe-4S ferredoxin-type" evidence="5">
    <location>
        <begin position="235"/>
        <end position="263"/>
    </location>
</feature>
<evidence type="ECO:0000313" key="7">
    <source>
        <dbReference type="Proteomes" id="UP000030624"/>
    </source>
</evidence>
<dbReference type="KEGG" id="gac:GACE_2153"/>
<evidence type="ECO:0000256" key="2">
    <source>
        <dbReference type="ARBA" id="ARBA00012822"/>
    </source>
</evidence>
<organism evidence="6 7">
    <name type="scientific">Geoglobus acetivorans</name>
    <dbReference type="NCBI Taxonomy" id="565033"/>
    <lineage>
        <taxon>Archaea</taxon>
        <taxon>Methanobacteriati</taxon>
        <taxon>Methanobacteriota</taxon>
        <taxon>Archaeoglobi</taxon>
        <taxon>Archaeoglobales</taxon>
        <taxon>Archaeoglobaceae</taxon>
        <taxon>Geoglobus</taxon>
    </lineage>
</organism>
<evidence type="ECO:0000259" key="5">
    <source>
        <dbReference type="PROSITE" id="PS51379"/>
    </source>
</evidence>
<evidence type="ECO:0000313" key="6">
    <source>
        <dbReference type="EMBL" id="AIY91174.1"/>
    </source>
</evidence>
<dbReference type="Pfam" id="PF13237">
    <property type="entry name" value="Fer4_10"/>
    <property type="match status" value="1"/>
</dbReference>
<dbReference type="EC" id="1.2.7.1" evidence="2"/>
<dbReference type="PANTHER" id="PTHR43366:SF1">
    <property type="entry name" value="PYRUVATE SYNTHASE SUBUNIT PORC"/>
    <property type="match status" value="1"/>
</dbReference>
<accession>A0A0A7GGL2</accession>
<dbReference type="Proteomes" id="UP000030624">
    <property type="component" value="Chromosome"/>
</dbReference>
<dbReference type="PROSITE" id="PS51379">
    <property type="entry name" value="4FE4S_FER_2"/>
    <property type="match status" value="2"/>
</dbReference>
<dbReference type="GO" id="GO:0019164">
    <property type="term" value="F:pyruvate synthase activity"/>
    <property type="evidence" value="ECO:0007669"/>
    <property type="project" value="UniProtKB-EC"/>
</dbReference>
<dbReference type="Gene3D" id="3.30.70.20">
    <property type="match status" value="1"/>
</dbReference>
<dbReference type="AlphaFoldDB" id="A0A0A7GGL2"/>
<dbReference type="InterPro" id="IPR011898">
    <property type="entry name" value="PorD_KorD"/>
</dbReference>
<dbReference type="eggNOG" id="arCOG01604">
    <property type="taxonomic scope" value="Archaea"/>
</dbReference>
<name>A0A0A7GGL2_GEOAI</name>
<dbReference type="InterPro" id="IPR017900">
    <property type="entry name" value="4Fe4S_Fe_S_CS"/>
</dbReference>
<dbReference type="HOGENOM" id="CLU_060916_0_0_2"/>
<dbReference type="NCBIfam" id="TIGR02179">
    <property type="entry name" value="PorD_KorD"/>
    <property type="match status" value="1"/>
</dbReference>
<dbReference type="Pfam" id="PF01558">
    <property type="entry name" value="POR"/>
    <property type="match status" value="1"/>
</dbReference>
<protein>
    <recommendedName>
        <fullName evidence="2">pyruvate synthase</fullName>
        <ecNumber evidence="2">1.2.7.1</ecNumber>
    </recommendedName>
</protein>
<dbReference type="InterPro" id="IPR017896">
    <property type="entry name" value="4Fe4S_Fe-S-bd"/>
</dbReference>
<keyword evidence="3" id="KW-0560">Oxidoreductase</keyword>
<dbReference type="PROSITE" id="PS00198">
    <property type="entry name" value="4FE4S_FER_1"/>
    <property type="match status" value="1"/>
</dbReference>
<dbReference type="InterPro" id="IPR011894">
    <property type="entry name" value="PorC_KorC"/>
</dbReference>
<comment type="subunit">
    <text evidence="1">Heterotetramer of one alpha, one beta, one delta and one gamma chain.</text>
</comment>
<feature type="domain" description="4Fe-4S ferredoxin-type" evidence="5">
    <location>
        <begin position="264"/>
        <end position="293"/>
    </location>
</feature>
<comment type="catalytic activity">
    <reaction evidence="4">
        <text>2 oxidized [2Fe-2S]-[ferredoxin] + pyruvate + CoA = 2 reduced [2Fe-2S]-[ferredoxin] + acetyl-CoA + CO2 + H(+)</text>
        <dbReference type="Rhea" id="RHEA:12765"/>
        <dbReference type="Rhea" id="RHEA-COMP:10000"/>
        <dbReference type="Rhea" id="RHEA-COMP:10001"/>
        <dbReference type="ChEBI" id="CHEBI:15361"/>
        <dbReference type="ChEBI" id="CHEBI:15378"/>
        <dbReference type="ChEBI" id="CHEBI:16526"/>
        <dbReference type="ChEBI" id="CHEBI:33737"/>
        <dbReference type="ChEBI" id="CHEBI:33738"/>
        <dbReference type="ChEBI" id="CHEBI:57287"/>
        <dbReference type="ChEBI" id="CHEBI:57288"/>
        <dbReference type="EC" id="1.2.7.1"/>
    </reaction>
</comment>
<gene>
    <name evidence="6" type="ORF">GACE_2153</name>
</gene>